<evidence type="ECO:0000256" key="1">
    <source>
        <dbReference type="SAM" id="SignalP"/>
    </source>
</evidence>
<dbReference type="Proteomes" id="UP001598019">
    <property type="component" value="Unassembled WGS sequence"/>
</dbReference>
<evidence type="ECO:0000313" key="2">
    <source>
        <dbReference type="EMBL" id="MFD3408712.1"/>
    </source>
</evidence>
<feature type="chain" id="PRO_5047227678" description="DUF3575 domain-containing protein" evidence="1">
    <location>
        <begin position="19"/>
        <end position="160"/>
    </location>
</feature>
<proteinExistence type="predicted"/>
<comment type="caution">
    <text evidence="2">The sequence shown here is derived from an EMBL/GenBank/DDBJ whole genome shotgun (WGS) entry which is preliminary data.</text>
</comment>
<name>A0ABW6DJ58_9BACT</name>
<accession>A0ABW6DJ58</accession>
<keyword evidence="1" id="KW-0732">Signal</keyword>
<feature type="signal peptide" evidence="1">
    <location>
        <begin position="1"/>
        <end position="18"/>
    </location>
</feature>
<reference evidence="2 3" key="1">
    <citation type="submission" date="2024-03" db="EMBL/GenBank/DDBJ databases">
        <title>Aquirufa genome sequencing.</title>
        <authorList>
            <person name="Pitt A."/>
            <person name="Hahn M.W."/>
        </authorList>
    </citation>
    <scope>NUCLEOTIDE SEQUENCE [LARGE SCALE GENOMIC DNA]</scope>
    <source>
        <strain evidence="2 3">HETE-83D</strain>
    </source>
</reference>
<organism evidence="2 3">
    <name type="scientific">Aquirufa esocilacus</name>
    <dbReference type="NCBI Taxonomy" id="3096513"/>
    <lineage>
        <taxon>Bacteria</taxon>
        <taxon>Pseudomonadati</taxon>
        <taxon>Bacteroidota</taxon>
        <taxon>Cytophagia</taxon>
        <taxon>Cytophagales</taxon>
        <taxon>Flectobacillaceae</taxon>
        <taxon>Aquirufa</taxon>
    </lineage>
</organism>
<dbReference type="RefSeq" id="WP_377981092.1">
    <property type="nucleotide sequence ID" value="NZ_JBBKXX010000003.1"/>
</dbReference>
<keyword evidence="3" id="KW-1185">Reference proteome</keyword>
<evidence type="ECO:0000313" key="3">
    <source>
        <dbReference type="Proteomes" id="UP001598019"/>
    </source>
</evidence>
<gene>
    <name evidence="2" type="ORF">SKC37_08600</name>
</gene>
<protein>
    <recommendedName>
        <fullName evidence="4">DUF3575 domain-containing protein</fullName>
    </recommendedName>
</protein>
<sequence length="160" mass="17916">MKFTISLILLLVALQASAQEIKPVYSLSILSPTLGVEKSLRANQSLKFSIGNSIGYGSKNGFQNKLFLLRGEYRHYYNLEKRRDEGRLSTTYSGNYVGLFAEPSFIFAKGEESTNLYAGGVWGIQRNYTSHFHLDLSINAGIGQNGFETKAGFRLGFWLK</sequence>
<evidence type="ECO:0008006" key="4">
    <source>
        <dbReference type="Google" id="ProtNLM"/>
    </source>
</evidence>
<dbReference type="EMBL" id="JBBKXX010000003">
    <property type="protein sequence ID" value="MFD3408712.1"/>
    <property type="molecule type" value="Genomic_DNA"/>
</dbReference>